<dbReference type="EMBL" id="JGZE01000012">
    <property type="protein sequence ID" value="KFI76702.1"/>
    <property type="molecule type" value="Genomic_DNA"/>
</dbReference>
<dbReference type="Gene3D" id="3.30.530.20">
    <property type="match status" value="1"/>
</dbReference>
<reference evidence="1 2" key="1">
    <citation type="submission" date="2014-03" db="EMBL/GenBank/DDBJ databases">
        <title>Genomics of Bifidobacteria.</title>
        <authorList>
            <person name="Ventura M."/>
            <person name="Milani C."/>
            <person name="Lugli G.A."/>
        </authorList>
    </citation>
    <scope>NUCLEOTIDE SEQUENCE [LARGE SCALE GENOMIC DNA]</scope>
    <source>
        <strain evidence="1 2">DSM 21395</strain>
    </source>
</reference>
<comment type="caution">
    <text evidence="1">The sequence shown here is derived from an EMBL/GenBank/DDBJ whole genome shotgun (WGS) entry which is preliminary data.</text>
</comment>
<dbReference type="AlphaFoldDB" id="A0A087C0A2"/>
<organism evidence="1 2">
    <name type="scientific">Bifidobacterium mongoliense DSM 21395</name>
    <dbReference type="NCBI Taxonomy" id="1437603"/>
    <lineage>
        <taxon>Bacteria</taxon>
        <taxon>Bacillati</taxon>
        <taxon>Actinomycetota</taxon>
        <taxon>Actinomycetes</taxon>
        <taxon>Bifidobacteriales</taxon>
        <taxon>Bifidobacteriaceae</taxon>
        <taxon>Bifidobacterium</taxon>
    </lineage>
</organism>
<gene>
    <name evidence="1" type="ORF">BMON_0838</name>
</gene>
<dbReference type="Proteomes" id="UP000029082">
    <property type="component" value="Unassembled WGS sequence"/>
</dbReference>
<evidence type="ECO:0000313" key="1">
    <source>
        <dbReference type="EMBL" id="KFI76702.1"/>
    </source>
</evidence>
<proteinExistence type="predicted"/>
<evidence type="ECO:0008006" key="3">
    <source>
        <dbReference type="Google" id="ProtNLM"/>
    </source>
</evidence>
<name>A0A087C0A2_9BIFI</name>
<keyword evidence="2" id="KW-1185">Reference proteome</keyword>
<dbReference type="InterPro" id="IPR023393">
    <property type="entry name" value="START-like_dom_sf"/>
</dbReference>
<dbReference type="SUPFAM" id="SSF55961">
    <property type="entry name" value="Bet v1-like"/>
    <property type="match status" value="1"/>
</dbReference>
<dbReference type="eggNOG" id="ENOG5033X09">
    <property type="taxonomic scope" value="Bacteria"/>
</dbReference>
<evidence type="ECO:0000313" key="2">
    <source>
        <dbReference type="Proteomes" id="UP000029082"/>
    </source>
</evidence>
<accession>A0A087C0A2</accession>
<sequence length="191" mass="20952">MHTPDVCRAPPVVDIKSPGTRDDRIKAMATHNDFSNGLPVDVPAATAWAALEHMEHWPPNLATVRSVEADADAANFSRSSAVSPTNSVVLKTGHRYLVRTSEGPVMHCRIAEVDTGTGLVHIEARLGPLRSCLLCSVEPTGPCACVLRRRQTYPGMIGRLFTLCFGRREGNETTAYLRAWADYARDLADRR</sequence>
<protein>
    <recommendedName>
        <fullName evidence="3">SRPBCC family protein</fullName>
    </recommendedName>
</protein>